<feature type="domain" description="RNA polymerase sigma factor 70 region 4 type 2" evidence="6">
    <location>
        <begin position="120"/>
        <end position="169"/>
    </location>
</feature>
<dbReference type="InterPro" id="IPR039425">
    <property type="entry name" value="RNA_pol_sigma-70-like"/>
</dbReference>
<reference evidence="7 8" key="1">
    <citation type="submission" date="2017-12" db="EMBL/GenBank/DDBJ databases">
        <title>Taxonomic description and draft genome of Pradoshia cofamensis Gen. nov., sp. nov., a thermotolerant bacillale isolated from anterior gut of earthworm Eisenia fetida.</title>
        <authorList>
            <person name="Saha T."/>
            <person name="Chakraborty R."/>
        </authorList>
    </citation>
    <scope>NUCLEOTIDE SEQUENCE [LARGE SCALE GENOMIC DNA]</scope>
    <source>
        <strain evidence="7 8">EAG3</strain>
    </source>
</reference>
<dbReference type="Pfam" id="PF08281">
    <property type="entry name" value="Sigma70_r4_2"/>
    <property type="match status" value="1"/>
</dbReference>
<dbReference type="Pfam" id="PF04542">
    <property type="entry name" value="Sigma70_r2"/>
    <property type="match status" value="1"/>
</dbReference>
<dbReference type="GO" id="GO:0006352">
    <property type="term" value="P:DNA-templated transcription initiation"/>
    <property type="evidence" value="ECO:0007669"/>
    <property type="project" value="InterPro"/>
</dbReference>
<dbReference type="InterPro" id="IPR007627">
    <property type="entry name" value="RNA_pol_sigma70_r2"/>
</dbReference>
<dbReference type="Gene3D" id="1.10.1740.10">
    <property type="match status" value="1"/>
</dbReference>
<dbReference type="PANTHER" id="PTHR43133:SF60">
    <property type="entry name" value="RNA POLYMERASE SIGMA FACTOR SIGV"/>
    <property type="match status" value="1"/>
</dbReference>
<gene>
    <name evidence="7" type="ORF">CYL18_02280</name>
</gene>
<feature type="domain" description="RNA polymerase sigma-70 region 2" evidence="5">
    <location>
        <begin position="21"/>
        <end position="84"/>
    </location>
</feature>
<dbReference type="SUPFAM" id="SSF88659">
    <property type="entry name" value="Sigma3 and sigma4 domains of RNA polymerase sigma factors"/>
    <property type="match status" value="1"/>
</dbReference>
<keyword evidence="3" id="KW-0731">Sigma factor</keyword>
<dbReference type="RefSeq" id="WP_104847837.1">
    <property type="nucleotide sequence ID" value="NZ_PKOZ01000001.1"/>
</dbReference>
<dbReference type="InterPro" id="IPR036388">
    <property type="entry name" value="WH-like_DNA-bd_sf"/>
</dbReference>
<comment type="caution">
    <text evidence="7">The sequence shown here is derived from an EMBL/GenBank/DDBJ whole genome shotgun (WGS) entry which is preliminary data.</text>
</comment>
<comment type="similarity">
    <text evidence="1">Belongs to the sigma-70 factor family. ECF subfamily.</text>
</comment>
<dbReference type="AlphaFoldDB" id="A0A2S7N450"/>
<dbReference type="SUPFAM" id="SSF88946">
    <property type="entry name" value="Sigma2 domain of RNA polymerase sigma factors"/>
    <property type="match status" value="1"/>
</dbReference>
<evidence type="ECO:0000256" key="2">
    <source>
        <dbReference type="ARBA" id="ARBA00023015"/>
    </source>
</evidence>
<dbReference type="NCBIfam" id="NF006930">
    <property type="entry name" value="PRK09415.1"/>
    <property type="match status" value="1"/>
</dbReference>
<dbReference type="Proteomes" id="UP000239663">
    <property type="component" value="Unassembled WGS sequence"/>
</dbReference>
<dbReference type="PANTHER" id="PTHR43133">
    <property type="entry name" value="RNA POLYMERASE ECF-TYPE SIGMA FACTO"/>
    <property type="match status" value="1"/>
</dbReference>
<dbReference type="GO" id="GO:0016987">
    <property type="term" value="F:sigma factor activity"/>
    <property type="evidence" value="ECO:0007669"/>
    <property type="project" value="UniProtKB-KW"/>
</dbReference>
<keyword evidence="2" id="KW-0805">Transcription regulation</keyword>
<dbReference type="InterPro" id="IPR013249">
    <property type="entry name" value="RNA_pol_sigma70_r4_t2"/>
</dbReference>
<dbReference type="Gene3D" id="1.10.10.10">
    <property type="entry name" value="Winged helix-like DNA-binding domain superfamily/Winged helix DNA-binding domain"/>
    <property type="match status" value="1"/>
</dbReference>
<accession>A0A2S7N450</accession>
<dbReference type="NCBIfam" id="TIGR02937">
    <property type="entry name" value="sigma70-ECF"/>
    <property type="match status" value="1"/>
</dbReference>
<dbReference type="InterPro" id="IPR014284">
    <property type="entry name" value="RNA_pol_sigma-70_dom"/>
</dbReference>
<evidence type="ECO:0000259" key="5">
    <source>
        <dbReference type="Pfam" id="PF04542"/>
    </source>
</evidence>
<dbReference type="CDD" id="cd06171">
    <property type="entry name" value="Sigma70_r4"/>
    <property type="match status" value="1"/>
</dbReference>
<evidence type="ECO:0000256" key="1">
    <source>
        <dbReference type="ARBA" id="ARBA00010641"/>
    </source>
</evidence>
<evidence type="ECO:0000259" key="6">
    <source>
        <dbReference type="Pfam" id="PF08281"/>
    </source>
</evidence>
<name>A0A2S7N450_9BACI</name>
<sequence>MEELTIERIAGEDRDVLIDELMHQYGQEILQLAYSYVNNRDLAEDLTQEIFVKCYKALHTYKGKAKVRTWLWRIAINHCKDYLKSWYNNHVIPTSDEMLYSRESPQSTEHTVIQQDEDARLAQAVMHLPVNYREVIYLHYFEDRPIREVAEVLSLKENTVKTRMRRGKAILKKSLGGISEWRNG</sequence>
<dbReference type="EMBL" id="PKOZ01000001">
    <property type="protein sequence ID" value="PQD96740.1"/>
    <property type="molecule type" value="Genomic_DNA"/>
</dbReference>
<dbReference type="GO" id="GO:0003677">
    <property type="term" value="F:DNA binding"/>
    <property type="evidence" value="ECO:0007669"/>
    <property type="project" value="InterPro"/>
</dbReference>
<proteinExistence type="inferred from homology"/>
<dbReference type="InterPro" id="IPR013325">
    <property type="entry name" value="RNA_pol_sigma_r2"/>
</dbReference>
<evidence type="ECO:0000313" key="7">
    <source>
        <dbReference type="EMBL" id="PQD96740.1"/>
    </source>
</evidence>
<keyword evidence="4" id="KW-0804">Transcription</keyword>
<organism evidence="7 8">
    <name type="scientific">Pradoshia eiseniae</name>
    <dbReference type="NCBI Taxonomy" id="2064768"/>
    <lineage>
        <taxon>Bacteria</taxon>
        <taxon>Bacillati</taxon>
        <taxon>Bacillota</taxon>
        <taxon>Bacilli</taxon>
        <taxon>Bacillales</taxon>
        <taxon>Bacillaceae</taxon>
        <taxon>Pradoshia</taxon>
    </lineage>
</organism>
<protein>
    <submittedName>
        <fullName evidence="7">RNA polymerase factor sigma C</fullName>
    </submittedName>
</protein>
<evidence type="ECO:0000256" key="3">
    <source>
        <dbReference type="ARBA" id="ARBA00023082"/>
    </source>
</evidence>
<dbReference type="OrthoDB" id="9794508at2"/>
<keyword evidence="8" id="KW-1185">Reference proteome</keyword>
<evidence type="ECO:0000256" key="4">
    <source>
        <dbReference type="ARBA" id="ARBA00023163"/>
    </source>
</evidence>
<evidence type="ECO:0000313" key="8">
    <source>
        <dbReference type="Proteomes" id="UP000239663"/>
    </source>
</evidence>
<dbReference type="InterPro" id="IPR013324">
    <property type="entry name" value="RNA_pol_sigma_r3/r4-like"/>
</dbReference>